<feature type="region of interest" description="Disordered" evidence="1">
    <location>
        <begin position="446"/>
        <end position="510"/>
    </location>
</feature>
<feature type="compositionally biased region" description="Polar residues" evidence="1">
    <location>
        <begin position="96"/>
        <end position="110"/>
    </location>
</feature>
<feature type="compositionally biased region" description="Low complexity" evidence="1">
    <location>
        <begin position="22"/>
        <end position="38"/>
    </location>
</feature>
<dbReference type="Proteomes" id="UP000041254">
    <property type="component" value="Unassembled WGS sequence"/>
</dbReference>
<evidence type="ECO:0000313" key="3">
    <source>
        <dbReference type="Proteomes" id="UP000041254"/>
    </source>
</evidence>
<feature type="region of interest" description="Disordered" evidence="1">
    <location>
        <begin position="338"/>
        <end position="357"/>
    </location>
</feature>
<dbReference type="VEuPathDB" id="CryptoDB:Vbra_7948"/>
<reference evidence="2 3" key="1">
    <citation type="submission" date="2014-11" db="EMBL/GenBank/DDBJ databases">
        <authorList>
            <person name="Zhu J."/>
            <person name="Qi W."/>
            <person name="Song R."/>
        </authorList>
    </citation>
    <scope>NUCLEOTIDE SEQUENCE [LARGE SCALE GENOMIC DNA]</scope>
</reference>
<sequence>MRGRLRDADVPRGYAAKLQAQRSPRSTRPTPSTTATSSHRNTQHAATQLPKKDLRTHYTHHRHRPPLPQAPPPALNAVPAAASLEESPLAKPVSLRLTNGPLSLTTSTSRRPAAREPVQSQAPSLSRPPSAPSSSHRESPLTAHRNRAVPTPSNASPQLSAARYVPNAHAGRDRHLFAKFEDPKDSEDATPPRFREGHLLSPRVPGHGQTPAAGAREETDIHVPCPSSLPPPPPPPPPPHFTAKLLPSPSCSSHRRARDAFDNADGPRRYLSESAAVLRVQRWWRHRRRVVFMRWRLRQMCTLVRLVRRLQRWWRRMRWIGELTRRCEERREVVGKFGRRGTAEGHHHPLPLPPPEEQIIPTVARRLGLLPAADGSLIPEHEHEHSTPPHPNNNNNNNNKTASPPSTWTAGSEKSLVSTSQHLPPGVGCEGLTADPSLMHLHATRRADIAGPNPTIPEGDERDQQEDAIHEHEEDEHEEAKCAHSPMTVMSVPSSASASGGTKPFLRRKSKAVPAQTVDWSGVGPRVEPWLSRQGKAPTTRRRHAVAEDGTLSRGEDDSSFLAASERERESVPMLVRTGAGGAPCSRQPPNTTIGTTTSRRRVQGSRYPSAPAVLSESFSRIRASLQGDFAASPSPGHREHRDVAVARGGGGARDDQSGDVLCDSSEFERLLEGIQRRGMALPVGLTAEPIDPAIAQLERDLDALELSLHDAGILSETPPVTGSSIPQVARDSPYIASLQLPEDYQREVAALVREYDRLCAGDVS</sequence>
<protein>
    <submittedName>
        <fullName evidence="2">Uncharacterized protein</fullName>
    </submittedName>
</protein>
<feature type="region of interest" description="Disordered" evidence="1">
    <location>
        <begin position="529"/>
        <end position="610"/>
    </location>
</feature>
<feature type="region of interest" description="Disordered" evidence="1">
    <location>
        <begin position="1"/>
        <end position="75"/>
    </location>
</feature>
<name>A0A0G4ENN2_VITBC</name>
<organism evidence="2 3">
    <name type="scientific">Vitrella brassicaformis (strain CCMP3155)</name>
    <dbReference type="NCBI Taxonomy" id="1169540"/>
    <lineage>
        <taxon>Eukaryota</taxon>
        <taxon>Sar</taxon>
        <taxon>Alveolata</taxon>
        <taxon>Colpodellida</taxon>
        <taxon>Vitrellaceae</taxon>
        <taxon>Vitrella</taxon>
    </lineage>
</organism>
<proteinExistence type="predicted"/>
<feature type="compositionally biased region" description="Polar residues" evidence="1">
    <location>
        <begin position="408"/>
        <end position="422"/>
    </location>
</feature>
<accession>A0A0G4ENN2</accession>
<feature type="compositionally biased region" description="Polar residues" evidence="1">
    <location>
        <begin position="491"/>
        <end position="500"/>
    </location>
</feature>
<feature type="region of interest" description="Disordered" evidence="1">
    <location>
        <begin position="177"/>
        <end position="266"/>
    </location>
</feature>
<feature type="compositionally biased region" description="Low complexity" evidence="1">
    <location>
        <begin position="392"/>
        <end position="407"/>
    </location>
</feature>
<feature type="compositionally biased region" description="Low complexity" evidence="1">
    <location>
        <begin position="119"/>
        <end position="134"/>
    </location>
</feature>
<evidence type="ECO:0000256" key="1">
    <source>
        <dbReference type="SAM" id="MobiDB-lite"/>
    </source>
</evidence>
<gene>
    <name evidence="2" type="ORF">Vbra_7948</name>
</gene>
<feature type="compositionally biased region" description="Basic and acidic residues" evidence="1">
    <location>
        <begin position="177"/>
        <end position="187"/>
    </location>
</feature>
<feature type="region of interest" description="Disordered" evidence="1">
    <location>
        <begin position="379"/>
        <end position="431"/>
    </location>
</feature>
<feature type="compositionally biased region" description="Basic and acidic residues" evidence="1">
    <location>
        <begin position="1"/>
        <end position="10"/>
    </location>
</feature>
<feature type="compositionally biased region" description="Pro residues" evidence="1">
    <location>
        <begin position="227"/>
        <end position="240"/>
    </location>
</feature>
<dbReference type="EMBL" id="CDMY01000273">
    <property type="protein sequence ID" value="CEL98562.1"/>
    <property type="molecule type" value="Genomic_DNA"/>
</dbReference>
<evidence type="ECO:0000313" key="2">
    <source>
        <dbReference type="EMBL" id="CEL98562.1"/>
    </source>
</evidence>
<feature type="compositionally biased region" description="Polar residues" evidence="1">
    <location>
        <begin position="588"/>
        <end position="598"/>
    </location>
</feature>
<keyword evidence="3" id="KW-1185">Reference proteome</keyword>
<feature type="compositionally biased region" description="Basic and acidic residues" evidence="1">
    <location>
        <begin position="465"/>
        <end position="482"/>
    </location>
</feature>
<feature type="region of interest" description="Disordered" evidence="1">
    <location>
        <begin position="92"/>
        <end position="160"/>
    </location>
</feature>
<dbReference type="AlphaFoldDB" id="A0A0G4ENN2"/>
<dbReference type="InParanoid" id="A0A0G4ENN2"/>